<feature type="compositionally biased region" description="Low complexity" evidence="1">
    <location>
        <begin position="78"/>
        <end position="96"/>
    </location>
</feature>
<dbReference type="EMBL" id="JARPOI010000012">
    <property type="protein sequence ID" value="KAJ9167331.1"/>
    <property type="molecule type" value="Genomic_DNA"/>
</dbReference>
<sequence>MQVVGFRHSNFSELMSQALELERIVSEATPVKEKSEKAEKSEKDKGEKSIEPSSGGTSGKKKKFSGPSRGRGGRFGRGRFSGQRPPRSGQQSSRGSHSARPCKGHIAKDCTSAPRYGPAPTTAEGSIQSPAPRGSQLIGRGRGRGRGTARASTRLVTRQGSVSTRIYTI</sequence>
<organism evidence="2 3">
    <name type="scientific">Hevea brasiliensis</name>
    <name type="common">Para rubber tree</name>
    <name type="synonym">Siphonia brasiliensis</name>
    <dbReference type="NCBI Taxonomy" id="3981"/>
    <lineage>
        <taxon>Eukaryota</taxon>
        <taxon>Viridiplantae</taxon>
        <taxon>Streptophyta</taxon>
        <taxon>Embryophyta</taxon>
        <taxon>Tracheophyta</taxon>
        <taxon>Spermatophyta</taxon>
        <taxon>Magnoliopsida</taxon>
        <taxon>eudicotyledons</taxon>
        <taxon>Gunneridae</taxon>
        <taxon>Pentapetalae</taxon>
        <taxon>rosids</taxon>
        <taxon>fabids</taxon>
        <taxon>Malpighiales</taxon>
        <taxon>Euphorbiaceae</taxon>
        <taxon>Crotonoideae</taxon>
        <taxon>Micrandreae</taxon>
        <taxon>Hevea</taxon>
    </lineage>
</organism>
<feature type="compositionally biased region" description="Polar residues" evidence="1">
    <location>
        <begin position="156"/>
        <end position="169"/>
    </location>
</feature>
<accession>A0ABQ9LL57</accession>
<feature type="region of interest" description="Disordered" evidence="1">
    <location>
        <begin position="25"/>
        <end position="169"/>
    </location>
</feature>
<proteinExistence type="predicted"/>
<evidence type="ECO:0000313" key="2">
    <source>
        <dbReference type="EMBL" id="KAJ9167331.1"/>
    </source>
</evidence>
<keyword evidence="3" id="KW-1185">Reference proteome</keyword>
<gene>
    <name evidence="2" type="ORF">P3X46_021994</name>
</gene>
<evidence type="ECO:0000256" key="1">
    <source>
        <dbReference type="SAM" id="MobiDB-lite"/>
    </source>
</evidence>
<dbReference type="Proteomes" id="UP001174677">
    <property type="component" value="Chromosome 12"/>
</dbReference>
<protein>
    <submittedName>
        <fullName evidence="2">Uncharacterized protein</fullName>
    </submittedName>
</protein>
<reference evidence="2 3" key="1">
    <citation type="journal article" date="2023" name="Plant Biotechnol. J.">
        <title>Chromosome-level wild Hevea brasiliensis genome provides new tools for genomic-assisted breeding and valuable loci to elevate rubber yield.</title>
        <authorList>
            <person name="Cheng H."/>
            <person name="Song X."/>
            <person name="Hu Y."/>
            <person name="Wu T."/>
            <person name="Yang Q."/>
            <person name="An Z."/>
            <person name="Feng S."/>
            <person name="Deng Z."/>
            <person name="Wu W."/>
            <person name="Zeng X."/>
            <person name="Tu M."/>
            <person name="Wang X."/>
            <person name="Huang H."/>
        </authorList>
    </citation>
    <scope>NUCLEOTIDE SEQUENCE [LARGE SCALE GENOMIC DNA]</scope>
    <source>
        <strain evidence="2">MT/VB/25A 57/8</strain>
    </source>
</reference>
<name>A0ABQ9LL57_HEVBR</name>
<feature type="compositionally biased region" description="Basic and acidic residues" evidence="1">
    <location>
        <begin position="25"/>
        <end position="50"/>
    </location>
</feature>
<comment type="caution">
    <text evidence="2">The sequence shown here is derived from an EMBL/GenBank/DDBJ whole genome shotgun (WGS) entry which is preliminary data.</text>
</comment>
<evidence type="ECO:0000313" key="3">
    <source>
        <dbReference type="Proteomes" id="UP001174677"/>
    </source>
</evidence>